<dbReference type="InterPro" id="IPR003594">
    <property type="entry name" value="HATPase_dom"/>
</dbReference>
<dbReference type="SUPFAM" id="SSF47384">
    <property type="entry name" value="Homodimeric domain of signal transducing histidine kinase"/>
    <property type="match status" value="1"/>
</dbReference>
<evidence type="ECO:0000256" key="2">
    <source>
        <dbReference type="ARBA" id="ARBA00004141"/>
    </source>
</evidence>
<dbReference type="InterPro" id="IPR036097">
    <property type="entry name" value="HisK_dim/P_sf"/>
</dbReference>
<dbReference type="PANTHER" id="PTHR42878:SF7">
    <property type="entry name" value="SENSOR HISTIDINE KINASE GLRK"/>
    <property type="match status" value="1"/>
</dbReference>
<evidence type="ECO:0000259" key="14">
    <source>
        <dbReference type="PROSITE" id="PS50112"/>
    </source>
</evidence>
<keyword evidence="9" id="KW-0067">ATP-binding</keyword>
<dbReference type="SMART" id="SM00086">
    <property type="entry name" value="PAC"/>
    <property type="match status" value="3"/>
</dbReference>
<dbReference type="CDD" id="cd00082">
    <property type="entry name" value="HisKA"/>
    <property type="match status" value="1"/>
</dbReference>
<keyword evidence="8" id="KW-0418">Kinase</keyword>
<dbReference type="GO" id="GO:0000156">
    <property type="term" value="F:phosphorelay response regulator activity"/>
    <property type="evidence" value="ECO:0007669"/>
    <property type="project" value="TreeGrafter"/>
</dbReference>
<dbReference type="KEGG" id="pace:A6070_08870"/>
<dbReference type="Gene3D" id="1.10.287.130">
    <property type="match status" value="1"/>
</dbReference>
<evidence type="ECO:0000256" key="4">
    <source>
        <dbReference type="ARBA" id="ARBA00022553"/>
    </source>
</evidence>
<evidence type="ECO:0000256" key="11">
    <source>
        <dbReference type="ARBA" id="ARBA00023012"/>
    </source>
</evidence>
<dbReference type="CDD" id="cd00075">
    <property type="entry name" value="HATPase"/>
    <property type="match status" value="1"/>
</dbReference>
<dbReference type="GO" id="GO:0007234">
    <property type="term" value="P:osmosensory signaling via phosphorelay pathway"/>
    <property type="evidence" value="ECO:0007669"/>
    <property type="project" value="TreeGrafter"/>
</dbReference>
<feature type="domain" description="PAS" evidence="14">
    <location>
        <begin position="258"/>
        <end position="303"/>
    </location>
</feature>
<keyword evidence="10" id="KW-1133">Transmembrane helix</keyword>
<name>A0A1L3GCF7_SYNAC</name>
<dbReference type="PROSITE" id="PS50112">
    <property type="entry name" value="PAS"/>
    <property type="match status" value="3"/>
</dbReference>
<evidence type="ECO:0000256" key="7">
    <source>
        <dbReference type="ARBA" id="ARBA00022741"/>
    </source>
</evidence>
<dbReference type="SUPFAM" id="SSF55874">
    <property type="entry name" value="ATPase domain of HSP90 chaperone/DNA topoisomerase II/histidine kinase"/>
    <property type="match status" value="1"/>
</dbReference>
<dbReference type="SUPFAM" id="SSF55785">
    <property type="entry name" value="PYP-like sensor domain (PAS domain)"/>
    <property type="match status" value="3"/>
</dbReference>
<keyword evidence="6" id="KW-0812">Transmembrane</keyword>
<dbReference type="SMART" id="SM00387">
    <property type="entry name" value="HATPase_c"/>
    <property type="match status" value="1"/>
</dbReference>
<evidence type="ECO:0000256" key="6">
    <source>
        <dbReference type="ARBA" id="ARBA00022692"/>
    </source>
</evidence>
<dbReference type="GO" id="GO:0000155">
    <property type="term" value="F:phosphorelay sensor kinase activity"/>
    <property type="evidence" value="ECO:0007669"/>
    <property type="project" value="InterPro"/>
</dbReference>
<evidence type="ECO:0000259" key="15">
    <source>
        <dbReference type="PROSITE" id="PS50113"/>
    </source>
</evidence>
<dbReference type="InterPro" id="IPR036890">
    <property type="entry name" value="HATPase_C_sf"/>
</dbReference>
<dbReference type="OrthoDB" id="5416317at2"/>
<dbReference type="InterPro" id="IPR005467">
    <property type="entry name" value="His_kinase_dom"/>
</dbReference>
<gene>
    <name evidence="16" type="ORF">A7E75_00265</name>
</gene>
<reference evidence="16 17" key="1">
    <citation type="journal article" date="2017" name="Genome Announc.">
        <title>Complete Genome Sequences of Two Acetylene-Fermenting Pelobacter acetylenicus Strains.</title>
        <authorList>
            <person name="Sutton J.M."/>
            <person name="Baesman S.M."/>
            <person name="Fierst J.L."/>
            <person name="Poret-Peterson A.T."/>
            <person name="Oremland R.S."/>
            <person name="Dunlap D.S."/>
            <person name="Akob D.M."/>
        </authorList>
    </citation>
    <scope>NUCLEOTIDE SEQUENCE [LARGE SCALE GENOMIC DNA]</scope>
    <source>
        <strain evidence="16 17">DSM 3247</strain>
    </source>
</reference>
<evidence type="ECO:0000256" key="5">
    <source>
        <dbReference type="ARBA" id="ARBA00022679"/>
    </source>
</evidence>
<keyword evidence="11" id="KW-0902">Two-component regulatory system</keyword>
<sequence length="598" mass="68192">MDSNFHQNLSLHKFQALSQAFDGVVYELHHPGGKLDWSDQCSRLFGFSRDEMGSDLQSWAARIHPQDRGDALQAMYRILRSDQPVRIEYRVCHRQGHYLWVRDYSYICGRGADGSCHIIGFLQNIDESRQRQKDLELARRAIDSSINGIAFTDMGGLLTYVNQSFIDLVGYQHPEELLGRQVGSLWKNPKKARVVLRSLQKFGDWSGEVAAVRPDGQPAYFEVSAHVVENPEGEAHCYMASFVDVTEHKQAVQEVLESEEKYRLLFSSSSDAIVIFESASYRILDVNRAALDLYGYTREEFLSLDMLDLGEEIEQSRFRMQQVISGDLRHFPQVRHRRKNGDALDIEVSIGCFNWKKHRVFAAFLRDVSDRNRIEQLKDDMLSAVSHEMRTPLTAILGFTDYLLKSEEVLAGQKDFLQIIHQQSERLKDLVENHLNLQRLRAGCGVGSIHPVEVFPLLHGAVSMFSSDRGRDRIHIQCNQALPAVRGDENQLYRALYNLLSNAIKYSLDNEAIVVGAYGEVDGVVLYVKDQGVGIPAEHQESIFDRFFRVPSDYHTMRGTGLGLSLVREIVKAHNGRVWLESKPGCGSCFYMKLPLYR</sequence>
<dbReference type="PROSITE" id="PS50113">
    <property type="entry name" value="PAC"/>
    <property type="match status" value="1"/>
</dbReference>
<dbReference type="Pfam" id="PF08447">
    <property type="entry name" value="PAS_3"/>
    <property type="match status" value="1"/>
</dbReference>
<dbReference type="RefSeq" id="WP_072285439.1">
    <property type="nucleotide sequence ID" value="NZ_CP015455.1"/>
</dbReference>
<evidence type="ECO:0000313" key="16">
    <source>
        <dbReference type="EMBL" id="APG23626.1"/>
    </source>
</evidence>
<dbReference type="EMBL" id="CP015518">
    <property type="protein sequence ID" value="APG23626.1"/>
    <property type="molecule type" value="Genomic_DNA"/>
</dbReference>
<feature type="domain" description="Histidine kinase" evidence="13">
    <location>
        <begin position="384"/>
        <end position="598"/>
    </location>
</feature>
<protein>
    <recommendedName>
        <fullName evidence="3">histidine kinase</fullName>
        <ecNumber evidence="3">2.7.13.3</ecNumber>
    </recommendedName>
</protein>
<dbReference type="InterPro" id="IPR001610">
    <property type="entry name" value="PAC"/>
</dbReference>
<dbReference type="NCBIfam" id="TIGR00229">
    <property type="entry name" value="sensory_box"/>
    <property type="match status" value="3"/>
</dbReference>
<dbReference type="InterPro" id="IPR013655">
    <property type="entry name" value="PAS_fold_3"/>
</dbReference>
<dbReference type="Pfam" id="PF13426">
    <property type="entry name" value="PAS_9"/>
    <property type="match status" value="2"/>
</dbReference>
<dbReference type="EC" id="2.7.13.3" evidence="3"/>
<dbReference type="Proteomes" id="UP000182264">
    <property type="component" value="Chromosome"/>
</dbReference>
<feature type="domain" description="PAS" evidence="14">
    <location>
        <begin position="10"/>
        <end position="82"/>
    </location>
</feature>
<proteinExistence type="predicted"/>
<keyword evidence="4" id="KW-0597">Phosphoprotein</keyword>
<feature type="domain" description="PAS" evidence="14">
    <location>
        <begin position="134"/>
        <end position="175"/>
    </location>
</feature>
<keyword evidence="12" id="KW-0472">Membrane</keyword>
<dbReference type="InterPro" id="IPR000014">
    <property type="entry name" value="PAS"/>
</dbReference>
<evidence type="ECO:0000259" key="13">
    <source>
        <dbReference type="PROSITE" id="PS50109"/>
    </source>
</evidence>
<evidence type="ECO:0000256" key="1">
    <source>
        <dbReference type="ARBA" id="ARBA00000085"/>
    </source>
</evidence>
<dbReference type="PRINTS" id="PR00344">
    <property type="entry name" value="BCTRLSENSOR"/>
</dbReference>
<dbReference type="SMART" id="SM00388">
    <property type="entry name" value="HisKA"/>
    <property type="match status" value="1"/>
</dbReference>
<dbReference type="InterPro" id="IPR050351">
    <property type="entry name" value="BphY/WalK/GraS-like"/>
</dbReference>
<evidence type="ECO:0000256" key="9">
    <source>
        <dbReference type="ARBA" id="ARBA00022840"/>
    </source>
</evidence>
<accession>A0A1L3GCF7</accession>
<dbReference type="Pfam" id="PF02518">
    <property type="entry name" value="HATPase_c"/>
    <property type="match status" value="1"/>
</dbReference>
<dbReference type="AlphaFoldDB" id="A0A1L3GCF7"/>
<dbReference type="CDD" id="cd00130">
    <property type="entry name" value="PAS"/>
    <property type="match status" value="3"/>
</dbReference>
<evidence type="ECO:0000256" key="12">
    <source>
        <dbReference type="ARBA" id="ARBA00023136"/>
    </source>
</evidence>
<evidence type="ECO:0000313" key="17">
    <source>
        <dbReference type="Proteomes" id="UP000182264"/>
    </source>
</evidence>
<dbReference type="InterPro" id="IPR035965">
    <property type="entry name" value="PAS-like_dom_sf"/>
</dbReference>
<keyword evidence="7" id="KW-0547">Nucleotide-binding</keyword>
<organism evidence="16 17">
    <name type="scientific">Syntrophotalea acetylenica</name>
    <name type="common">Pelobacter acetylenicus</name>
    <dbReference type="NCBI Taxonomy" id="29542"/>
    <lineage>
        <taxon>Bacteria</taxon>
        <taxon>Pseudomonadati</taxon>
        <taxon>Thermodesulfobacteriota</taxon>
        <taxon>Desulfuromonadia</taxon>
        <taxon>Desulfuromonadales</taxon>
        <taxon>Syntrophotaleaceae</taxon>
        <taxon>Syntrophotalea</taxon>
    </lineage>
</organism>
<dbReference type="GO" id="GO:0030295">
    <property type="term" value="F:protein kinase activator activity"/>
    <property type="evidence" value="ECO:0007669"/>
    <property type="project" value="TreeGrafter"/>
</dbReference>
<comment type="subcellular location">
    <subcellularLocation>
        <location evidence="2">Membrane</location>
        <topology evidence="2">Multi-pass membrane protein</topology>
    </subcellularLocation>
</comment>
<dbReference type="STRING" id="29542.A6070_08870"/>
<evidence type="ECO:0000256" key="10">
    <source>
        <dbReference type="ARBA" id="ARBA00022989"/>
    </source>
</evidence>
<feature type="domain" description="PAC" evidence="15">
    <location>
        <begin position="205"/>
        <end position="257"/>
    </location>
</feature>
<evidence type="ECO:0000256" key="8">
    <source>
        <dbReference type="ARBA" id="ARBA00022777"/>
    </source>
</evidence>
<dbReference type="Gene3D" id="3.30.450.20">
    <property type="entry name" value="PAS domain"/>
    <property type="match status" value="3"/>
</dbReference>
<dbReference type="Pfam" id="PF00512">
    <property type="entry name" value="HisKA"/>
    <property type="match status" value="1"/>
</dbReference>
<dbReference type="FunFam" id="3.30.565.10:FF:000006">
    <property type="entry name" value="Sensor histidine kinase WalK"/>
    <property type="match status" value="1"/>
</dbReference>
<dbReference type="GO" id="GO:0005524">
    <property type="term" value="F:ATP binding"/>
    <property type="evidence" value="ECO:0007669"/>
    <property type="project" value="UniProtKB-KW"/>
</dbReference>
<dbReference type="PROSITE" id="PS50109">
    <property type="entry name" value="HIS_KIN"/>
    <property type="match status" value="1"/>
</dbReference>
<dbReference type="FunFam" id="1.10.287.130:FF:000001">
    <property type="entry name" value="Two-component sensor histidine kinase"/>
    <property type="match status" value="1"/>
</dbReference>
<dbReference type="PANTHER" id="PTHR42878">
    <property type="entry name" value="TWO-COMPONENT HISTIDINE KINASE"/>
    <property type="match status" value="1"/>
</dbReference>
<dbReference type="InterPro" id="IPR004358">
    <property type="entry name" value="Sig_transdc_His_kin-like_C"/>
</dbReference>
<dbReference type="InterPro" id="IPR000700">
    <property type="entry name" value="PAS-assoc_C"/>
</dbReference>
<dbReference type="GO" id="GO:0016020">
    <property type="term" value="C:membrane"/>
    <property type="evidence" value="ECO:0007669"/>
    <property type="project" value="UniProtKB-SubCell"/>
</dbReference>
<evidence type="ECO:0000256" key="3">
    <source>
        <dbReference type="ARBA" id="ARBA00012438"/>
    </source>
</evidence>
<dbReference type="Gene3D" id="3.30.565.10">
    <property type="entry name" value="Histidine kinase-like ATPase, C-terminal domain"/>
    <property type="match status" value="1"/>
</dbReference>
<dbReference type="InterPro" id="IPR003661">
    <property type="entry name" value="HisK_dim/P_dom"/>
</dbReference>
<dbReference type="SMART" id="SM00091">
    <property type="entry name" value="PAS"/>
    <property type="match status" value="3"/>
</dbReference>
<comment type="catalytic activity">
    <reaction evidence="1">
        <text>ATP + protein L-histidine = ADP + protein N-phospho-L-histidine.</text>
        <dbReference type="EC" id="2.7.13.3"/>
    </reaction>
</comment>
<keyword evidence="5" id="KW-0808">Transferase</keyword>
<keyword evidence="17" id="KW-1185">Reference proteome</keyword>